<comment type="subcellular location">
    <subcellularLocation>
        <location evidence="1">Cell membrane</location>
        <topology evidence="1">Multi-pass membrane protein</topology>
    </subcellularLocation>
</comment>
<dbReference type="AlphaFoldDB" id="A0A1H7P664"/>
<evidence type="ECO:0000256" key="4">
    <source>
        <dbReference type="ARBA" id="ARBA00022989"/>
    </source>
</evidence>
<feature type="transmembrane region" description="Helical" evidence="6">
    <location>
        <begin position="7"/>
        <end position="28"/>
    </location>
</feature>
<keyword evidence="2" id="KW-1003">Cell membrane</keyword>
<dbReference type="GO" id="GO:0005886">
    <property type="term" value="C:plasma membrane"/>
    <property type="evidence" value="ECO:0007669"/>
    <property type="project" value="UniProtKB-SubCell"/>
</dbReference>
<dbReference type="PANTHER" id="PTHR42709:SF6">
    <property type="entry name" value="UNDECAPRENYL PHOSPHATE TRANSPORTER A"/>
    <property type="match status" value="1"/>
</dbReference>
<protein>
    <submittedName>
        <fullName evidence="8">Membrane protein DedA, SNARE-associated domain</fullName>
    </submittedName>
</protein>
<evidence type="ECO:0000256" key="2">
    <source>
        <dbReference type="ARBA" id="ARBA00022475"/>
    </source>
</evidence>
<proteinExistence type="predicted"/>
<dbReference type="STRING" id="188906.SAMN04488526_2420"/>
<dbReference type="InterPro" id="IPR032816">
    <property type="entry name" value="VTT_dom"/>
</dbReference>
<dbReference type="InterPro" id="IPR051311">
    <property type="entry name" value="DedA_domain"/>
</dbReference>
<evidence type="ECO:0000313" key="9">
    <source>
        <dbReference type="Proteomes" id="UP000199283"/>
    </source>
</evidence>
<dbReference type="RefSeq" id="WP_092763070.1">
    <property type="nucleotide sequence ID" value="NZ_FNZQ01000004.1"/>
</dbReference>
<keyword evidence="9" id="KW-1185">Reference proteome</keyword>
<accession>A0A1H7P664</accession>
<dbReference type="Pfam" id="PF09335">
    <property type="entry name" value="VTT_dom"/>
    <property type="match status" value="1"/>
</dbReference>
<keyword evidence="3 6" id="KW-0812">Transmembrane</keyword>
<evidence type="ECO:0000256" key="3">
    <source>
        <dbReference type="ARBA" id="ARBA00022692"/>
    </source>
</evidence>
<feature type="domain" description="VTT" evidence="7">
    <location>
        <begin position="30"/>
        <end position="160"/>
    </location>
</feature>
<evidence type="ECO:0000256" key="6">
    <source>
        <dbReference type="SAM" id="Phobius"/>
    </source>
</evidence>
<dbReference type="EMBL" id="FNZQ01000004">
    <property type="protein sequence ID" value="SEL30934.1"/>
    <property type="molecule type" value="Genomic_DNA"/>
</dbReference>
<reference evidence="8 9" key="1">
    <citation type="submission" date="2016-10" db="EMBL/GenBank/DDBJ databases">
        <authorList>
            <person name="de Groot N.N."/>
        </authorList>
    </citation>
    <scope>NUCLEOTIDE SEQUENCE [LARGE SCALE GENOMIC DNA]</scope>
    <source>
        <strain evidence="8 9">DSM 14858</strain>
    </source>
</reference>
<keyword evidence="4 6" id="KW-1133">Transmembrane helix</keyword>
<organism evidence="8 9">
    <name type="scientific">Jannaschia helgolandensis</name>
    <dbReference type="NCBI Taxonomy" id="188906"/>
    <lineage>
        <taxon>Bacteria</taxon>
        <taxon>Pseudomonadati</taxon>
        <taxon>Pseudomonadota</taxon>
        <taxon>Alphaproteobacteria</taxon>
        <taxon>Rhodobacterales</taxon>
        <taxon>Roseobacteraceae</taxon>
        <taxon>Jannaschia</taxon>
    </lineage>
</organism>
<evidence type="ECO:0000256" key="1">
    <source>
        <dbReference type="ARBA" id="ARBA00004651"/>
    </source>
</evidence>
<dbReference type="OrthoDB" id="9813426at2"/>
<keyword evidence="5 6" id="KW-0472">Membrane</keyword>
<name>A0A1H7P664_9RHOB</name>
<evidence type="ECO:0000313" key="8">
    <source>
        <dbReference type="EMBL" id="SEL30934.1"/>
    </source>
</evidence>
<gene>
    <name evidence="8" type="ORF">SAMN04488526_2420</name>
</gene>
<evidence type="ECO:0000259" key="7">
    <source>
        <dbReference type="Pfam" id="PF09335"/>
    </source>
</evidence>
<dbReference type="Proteomes" id="UP000199283">
    <property type="component" value="Unassembled WGS sequence"/>
</dbReference>
<evidence type="ECO:0000256" key="5">
    <source>
        <dbReference type="ARBA" id="ARBA00023136"/>
    </source>
</evidence>
<sequence>MFEMITTWMSGLGHVGVAALMLAENVFPPIPSELVMPLAGYLSAEGQLWLPATIFAGTIGSVLGALFWYYIGVWIGEERLQRFAARHGAWLTISPKDVDSAAAWFRNYGWRAVFFGRMIPGVRTLISVPAGMAGMPLKPFLIFTTLGSFAWTGLLAGAGYLLQSQYEAVAVWIDPVSTVVVFGLIGAYIYRLVRQFLRRREAKVG</sequence>
<feature type="transmembrane region" description="Helical" evidence="6">
    <location>
        <begin position="168"/>
        <end position="190"/>
    </location>
</feature>
<feature type="transmembrane region" description="Helical" evidence="6">
    <location>
        <begin position="140"/>
        <end position="162"/>
    </location>
</feature>
<dbReference type="PANTHER" id="PTHR42709">
    <property type="entry name" value="ALKALINE PHOSPHATASE LIKE PROTEIN"/>
    <property type="match status" value="1"/>
</dbReference>
<feature type="transmembrane region" description="Helical" evidence="6">
    <location>
        <begin position="48"/>
        <end position="71"/>
    </location>
</feature>